<keyword evidence="8" id="KW-0762">Sugar transport</keyword>
<dbReference type="AlphaFoldDB" id="A0A7M2YXY6"/>
<organism evidence="8 9">
    <name type="scientific">Gaiella occulta</name>
    <dbReference type="NCBI Taxonomy" id="1002870"/>
    <lineage>
        <taxon>Bacteria</taxon>
        <taxon>Bacillati</taxon>
        <taxon>Actinomycetota</taxon>
        <taxon>Thermoleophilia</taxon>
        <taxon>Gaiellales</taxon>
        <taxon>Gaiellaceae</taxon>
        <taxon>Gaiella</taxon>
    </lineage>
</organism>
<evidence type="ECO:0000256" key="5">
    <source>
        <dbReference type="ARBA" id="ARBA00022967"/>
    </source>
</evidence>
<dbReference type="SUPFAM" id="SSF52540">
    <property type="entry name" value="P-loop containing nucleoside triphosphate hydrolases"/>
    <property type="match status" value="1"/>
</dbReference>
<dbReference type="InterPro" id="IPR015855">
    <property type="entry name" value="ABC_transpr_MalK-like"/>
</dbReference>
<dbReference type="EMBL" id="QQZY01000003">
    <property type="protein sequence ID" value="RDI74724.1"/>
    <property type="molecule type" value="Genomic_DNA"/>
</dbReference>
<evidence type="ECO:0000256" key="2">
    <source>
        <dbReference type="ARBA" id="ARBA00022475"/>
    </source>
</evidence>
<dbReference type="InterPro" id="IPR003593">
    <property type="entry name" value="AAA+_ATPase"/>
</dbReference>
<comment type="caution">
    <text evidence="8">The sequence shown here is derived from an EMBL/GenBank/DDBJ whole genome shotgun (WGS) entry which is preliminary data.</text>
</comment>
<dbReference type="InterPro" id="IPR008995">
    <property type="entry name" value="Mo/tungstate-bd_C_term_dom"/>
</dbReference>
<accession>A0A7M2YXY6</accession>
<dbReference type="GO" id="GO:0008643">
    <property type="term" value="P:carbohydrate transport"/>
    <property type="evidence" value="ECO:0007669"/>
    <property type="project" value="InterPro"/>
</dbReference>
<dbReference type="Gene3D" id="2.40.50.140">
    <property type="entry name" value="Nucleic acid-binding proteins"/>
    <property type="match status" value="1"/>
</dbReference>
<keyword evidence="5" id="KW-1278">Translocase</keyword>
<evidence type="ECO:0000256" key="6">
    <source>
        <dbReference type="ARBA" id="ARBA00023136"/>
    </source>
</evidence>
<evidence type="ECO:0000313" key="9">
    <source>
        <dbReference type="Proteomes" id="UP000254134"/>
    </source>
</evidence>
<dbReference type="GO" id="GO:0140359">
    <property type="term" value="F:ABC-type transporter activity"/>
    <property type="evidence" value="ECO:0007669"/>
    <property type="project" value="InterPro"/>
</dbReference>
<reference evidence="9" key="2">
    <citation type="journal article" date="2019" name="MicrobiologyOpen">
        <title>High-quality draft genome sequence of Gaiella occulta isolated from a 150 meter deep mineral water borehole and comparison with the genome sequences of other deep-branching lineages of the phylum Actinobacteria.</title>
        <authorList>
            <person name="Severino R."/>
            <person name="Froufe H.J.C."/>
            <person name="Barroso C."/>
            <person name="Albuquerque L."/>
            <person name="Lobo-da-Cunha A."/>
            <person name="da Costa M.S."/>
            <person name="Egas C."/>
        </authorList>
    </citation>
    <scope>NUCLEOTIDE SEQUENCE [LARGE SCALE GENOMIC DNA]</scope>
    <source>
        <strain evidence="9">F2-233</strain>
    </source>
</reference>
<dbReference type="GO" id="GO:0005524">
    <property type="term" value="F:ATP binding"/>
    <property type="evidence" value="ECO:0007669"/>
    <property type="project" value="UniProtKB-KW"/>
</dbReference>
<dbReference type="GO" id="GO:0016887">
    <property type="term" value="F:ATP hydrolysis activity"/>
    <property type="evidence" value="ECO:0007669"/>
    <property type="project" value="InterPro"/>
</dbReference>
<dbReference type="PROSITE" id="PS00211">
    <property type="entry name" value="ABC_TRANSPORTER_1"/>
    <property type="match status" value="1"/>
</dbReference>
<evidence type="ECO:0000256" key="4">
    <source>
        <dbReference type="ARBA" id="ARBA00022840"/>
    </source>
</evidence>
<dbReference type="SUPFAM" id="SSF50331">
    <property type="entry name" value="MOP-like"/>
    <property type="match status" value="1"/>
</dbReference>
<dbReference type="Pfam" id="PF08402">
    <property type="entry name" value="TOBE_2"/>
    <property type="match status" value="1"/>
</dbReference>
<dbReference type="SMART" id="SM00382">
    <property type="entry name" value="AAA"/>
    <property type="match status" value="1"/>
</dbReference>
<evidence type="ECO:0000313" key="8">
    <source>
        <dbReference type="EMBL" id="RDI74724.1"/>
    </source>
</evidence>
<dbReference type="CDD" id="cd03301">
    <property type="entry name" value="ABC_MalK_N"/>
    <property type="match status" value="1"/>
</dbReference>
<keyword evidence="6" id="KW-0472">Membrane</keyword>
<dbReference type="Proteomes" id="UP000254134">
    <property type="component" value="Unassembled WGS sequence"/>
</dbReference>
<dbReference type="InterPro" id="IPR017871">
    <property type="entry name" value="ABC_transporter-like_CS"/>
</dbReference>
<dbReference type="RefSeq" id="WP_114796025.1">
    <property type="nucleotide sequence ID" value="NZ_QQZY01000003.1"/>
</dbReference>
<dbReference type="InterPro" id="IPR027417">
    <property type="entry name" value="P-loop_NTPase"/>
</dbReference>
<proteinExistence type="predicted"/>
<dbReference type="FunFam" id="3.40.50.300:FF:000042">
    <property type="entry name" value="Maltose/maltodextrin ABC transporter, ATP-binding protein"/>
    <property type="match status" value="1"/>
</dbReference>
<sequence>MTSISYDRAAKRFGDVVALNDLSLEIADGEFMVLVGPSGSGKTTALRLLAGLEGLSAGHIRIGDEVVDRVAPRRRNIAMVFQDYALYPQMSVRENLAFGLKMAKIPRSEIDRRVFSAAEALGIEELLGRKPRQLSGGQRQRVALGRALVREPKAFLMDEPLSNLDAKLRAQTRGEIRRLQRAVGTTTVYVTHDQVEAMTMGDRIAVMSQGRLEQVGDPDTVYSHPANTFVATFIGSPAMSLVAMSSGAGAAPALTRGDLRVPLGERGLDVPGEVIVGVRPEHCRPWVDGASLAGPFSGRVEYVEALGRETFIGVEAADGARFVIEAEGNVRIGIGDTVAFGLAVGSLHLFDATTGVALAT</sequence>
<dbReference type="InterPro" id="IPR012340">
    <property type="entry name" value="NA-bd_OB-fold"/>
</dbReference>
<gene>
    <name evidence="8" type="ORF">Gocc_1613</name>
</gene>
<dbReference type="InterPro" id="IPR047641">
    <property type="entry name" value="ABC_transpr_MalK/UgpC-like"/>
</dbReference>
<dbReference type="GO" id="GO:0055052">
    <property type="term" value="C:ATP-binding cassette (ABC) transporter complex, substrate-binding subunit-containing"/>
    <property type="evidence" value="ECO:0007669"/>
    <property type="project" value="TreeGrafter"/>
</dbReference>
<keyword evidence="2" id="KW-1003">Cell membrane</keyword>
<feature type="domain" description="ABC transporter" evidence="7">
    <location>
        <begin position="4"/>
        <end position="234"/>
    </location>
</feature>
<dbReference type="PANTHER" id="PTHR43875:SF15">
    <property type="entry name" value="TREHALOSE IMPORT ATP-BINDING PROTEIN SUGC"/>
    <property type="match status" value="1"/>
</dbReference>
<keyword evidence="3" id="KW-0547">Nucleotide-binding</keyword>
<dbReference type="InterPro" id="IPR003439">
    <property type="entry name" value="ABC_transporter-like_ATP-bd"/>
</dbReference>
<dbReference type="OrthoDB" id="7838608at2"/>
<keyword evidence="4" id="KW-0067">ATP-binding</keyword>
<dbReference type="PANTHER" id="PTHR43875">
    <property type="entry name" value="MALTODEXTRIN IMPORT ATP-BINDING PROTEIN MSMX"/>
    <property type="match status" value="1"/>
</dbReference>
<reference evidence="8 9" key="1">
    <citation type="submission" date="2018-07" db="EMBL/GenBank/DDBJ databases">
        <title>High-quality-draft genome sequence of Gaiella occulta.</title>
        <authorList>
            <person name="Severino R."/>
            <person name="Froufe H.J.C."/>
            <person name="Rainey F.A."/>
            <person name="Barroso C."/>
            <person name="Albuquerque L."/>
            <person name="Lobo-Da-Cunha A."/>
            <person name="Da Costa M.S."/>
            <person name="Egas C."/>
        </authorList>
    </citation>
    <scope>NUCLEOTIDE SEQUENCE [LARGE SCALE GENOMIC DNA]</scope>
    <source>
        <strain evidence="8 9">F2-233</strain>
    </source>
</reference>
<keyword evidence="9" id="KW-1185">Reference proteome</keyword>
<name>A0A7M2YXY6_9ACTN</name>
<dbReference type="PROSITE" id="PS50893">
    <property type="entry name" value="ABC_TRANSPORTER_2"/>
    <property type="match status" value="1"/>
</dbReference>
<evidence type="ECO:0000256" key="1">
    <source>
        <dbReference type="ARBA" id="ARBA00022448"/>
    </source>
</evidence>
<dbReference type="InterPro" id="IPR013611">
    <property type="entry name" value="Transp-assoc_OB_typ2"/>
</dbReference>
<dbReference type="Gene3D" id="3.40.50.300">
    <property type="entry name" value="P-loop containing nucleotide triphosphate hydrolases"/>
    <property type="match status" value="1"/>
</dbReference>
<evidence type="ECO:0000256" key="3">
    <source>
        <dbReference type="ARBA" id="ARBA00022741"/>
    </source>
</evidence>
<dbReference type="Pfam" id="PF00005">
    <property type="entry name" value="ABC_tran"/>
    <property type="match status" value="1"/>
</dbReference>
<dbReference type="Gene3D" id="2.40.50.100">
    <property type="match status" value="1"/>
</dbReference>
<keyword evidence="1" id="KW-0813">Transport</keyword>
<protein>
    <submittedName>
        <fullName evidence="8">ABC-type sugar transport system ATPase component</fullName>
    </submittedName>
</protein>
<evidence type="ECO:0000259" key="7">
    <source>
        <dbReference type="PROSITE" id="PS50893"/>
    </source>
</evidence>